<proteinExistence type="predicted"/>
<name>A0A9W5QS49_BACCE</name>
<dbReference type="PANTHER" id="PTHR41328:SF2">
    <property type="entry name" value="TERMINASE SMALL SUBUNIT"/>
    <property type="match status" value="1"/>
</dbReference>
<evidence type="ECO:0000313" key="4">
    <source>
        <dbReference type="Proteomes" id="UP000014009"/>
    </source>
</evidence>
<evidence type="ECO:0000256" key="1">
    <source>
        <dbReference type="ARBA" id="ARBA00022612"/>
    </source>
</evidence>
<evidence type="ECO:0000256" key="2">
    <source>
        <dbReference type="ARBA" id="ARBA00023219"/>
    </source>
</evidence>
<dbReference type="InterPro" id="IPR005335">
    <property type="entry name" value="Terminase_ssu"/>
</dbReference>
<comment type="caution">
    <text evidence="3">The sequence shown here is derived from an EMBL/GenBank/DDBJ whole genome shotgun (WGS) entry which is preliminary data.</text>
</comment>
<protein>
    <recommendedName>
        <fullName evidence="5">Terminase small subunit</fullName>
    </recommendedName>
</protein>
<dbReference type="InterPro" id="IPR038713">
    <property type="entry name" value="Terminase_Gp1_N_sf"/>
</dbReference>
<keyword evidence="2" id="KW-0231">Viral genome packaging</keyword>
<dbReference type="InterPro" id="IPR052404">
    <property type="entry name" value="SPP1-like_terminase"/>
</dbReference>
<evidence type="ECO:0000313" key="3">
    <source>
        <dbReference type="EMBL" id="EOP85978.1"/>
    </source>
</evidence>
<dbReference type="PANTHER" id="PTHR41328">
    <property type="entry name" value="TERMINASE SMALL SUBUNIT-RELATED"/>
    <property type="match status" value="1"/>
</dbReference>
<reference evidence="3 4" key="1">
    <citation type="submission" date="2012-12" db="EMBL/GenBank/DDBJ databases">
        <title>The Genome Sequence of Bacillus cereus HuB4-4.</title>
        <authorList>
            <consortium name="The Broad Institute Genome Sequencing Platform"/>
            <consortium name="The Broad Institute Genome Sequencing Center for Infectious Disease"/>
            <person name="Feldgarden M."/>
            <person name="Van der Auwera G.A."/>
            <person name="Mahillon J."/>
            <person name="Duprez V."/>
            <person name="Timmery S."/>
            <person name="Mattelet C."/>
            <person name="Dierick K."/>
            <person name="Sun M."/>
            <person name="Yu Z."/>
            <person name="Zhu L."/>
            <person name="Hu X."/>
            <person name="Shank E.B."/>
            <person name="Swiecicka I."/>
            <person name="Hansen B.M."/>
            <person name="Andrup L."/>
            <person name="Walker B."/>
            <person name="Young S.K."/>
            <person name="Zeng Q."/>
            <person name="Gargeya S."/>
            <person name="Fitzgerald M."/>
            <person name="Haas B."/>
            <person name="Abouelleil A."/>
            <person name="Alvarado L."/>
            <person name="Arachchi H.M."/>
            <person name="Berlin A.M."/>
            <person name="Chapman S.B."/>
            <person name="Dewar J."/>
            <person name="Goldberg J."/>
            <person name="Griggs A."/>
            <person name="Gujja S."/>
            <person name="Hansen M."/>
            <person name="Howarth C."/>
            <person name="Imamovic A."/>
            <person name="Larimer J."/>
            <person name="McCowan C."/>
            <person name="Murphy C."/>
            <person name="Neiman D."/>
            <person name="Pearson M."/>
            <person name="Priest M."/>
            <person name="Roberts A."/>
            <person name="Saif S."/>
            <person name="Shea T."/>
            <person name="Sisk P."/>
            <person name="Sykes S."/>
            <person name="Wortman J."/>
            <person name="Nusbaum C."/>
            <person name="Birren B."/>
        </authorList>
    </citation>
    <scope>NUCLEOTIDE SEQUENCE [LARGE SCALE GENOMIC DNA]</scope>
    <source>
        <strain evidence="3 4">HuB4-4</strain>
    </source>
</reference>
<sequence length="179" mass="20563">MRLTPKQQRFIEEYLVDLNATQAAIRAGYSQKTARKIGQENLTKPDIQTAIEEAMDERSKRAEITQDMVLEELAKIAFSDMKDFASWATETKSKLVKKDDEFEKIEWDEFVFRYKNSEQIDGAVVKKVGTNKDGETIELHDKLRALGMIGKHLGMFKEKKEISITVPTFVDDVPVDEDE</sequence>
<evidence type="ECO:0008006" key="5">
    <source>
        <dbReference type="Google" id="ProtNLM"/>
    </source>
</evidence>
<dbReference type="Gene3D" id="1.10.10.1400">
    <property type="entry name" value="Terminase, small subunit, N-terminal DNA-binding domain, HTH motif"/>
    <property type="match status" value="1"/>
</dbReference>
<dbReference type="AlphaFoldDB" id="A0A9W5QS49"/>
<gene>
    <name evidence="3" type="ORF">IGM_04353</name>
</gene>
<dbReference type="Proteomes" id="UP000014009">
    <property type="component" value="Unassembled WGS sequence"/>
</dbReference>
<accession>A0A9W5QS49</accession>
<organism evidence="3 4">
    <name type="scientific">Bacillus cereus HuB4-4</name>
    <dbReference type="NCBI Taxonomy" id="1053211"/>
    <lineage>
        <taxon>Bacteria</taxon>
        <taxon>Bacillati</taxon>
        <taxon>Bacillota</taxon>
        <taxon>Bacilli</taxon>
        <taxon>Bacillales</taxon>
        <taxon>Bacillaceae</taxon>
        <taxon>Bacillus</taxon>
        <taxon>Bacillus cereus group</taxon>
    </lineage>
</organism>
<dbReference type="RefSeq" id="WP_016098882.1">
    <property type="nucleotide sequence ID" value="NZ_KB976537.1"/>
</dbReference>
<dbReference type="EMBL" id="AHEF01000074">
    <property type="protein sequence ID" value="EOP85978.1"/>
    <property type="molecule type" value="Genomic_DNA"/>
</dbReference>
<dbReference type="GO" id="GO:0051276">
    <property type="term" value="P:chromosome organization"/>
    <property type="evidence" value="ECO:0007669"/>
    <property type="project" value="InterPro"/>
</dbReference>
<keyword evidence="1" id="KW-1188">Viral release from host cell</keyword>
<dbReference type="Pfam" id="PF03592">
    <property type="entry name" value="Terminase_2"/>
    <property type="match status" value="1"/>
</dbReference>